<keyword evidence="1" id="KW-0539">Nucleus</keyword>
<reference evidence="2 3" key="1">
    <citation type="journal article" date="2018" name="Nat. Genet.">
        <title>The Rosa genome provides new insights in the design of modern roses.</title>
        <authorList>
            <person name="Bendahmane M."/>
        </authorList>
    </citation>
    <scope>NUCLEOTIDE SEQUENCE [LARGE SCALE GENOMIC DNA]</scope>
    <source>
        <strain evidence="3">cv. Old Blush</strain>
    </source>
</reference>
<dbReference type="Gramene" id="PRQ22070">
    <property type="protein sequence ID" value="PRQ22070"/>
    <property type="gene ID" value="RchiOBHm_Chr6g0246221"/>
</dbReference>
<keyword evidence="1" id="KW-0158">Chromosome</keyword>
<organism evidence="2 3">
    <name type="scientific">Rosa chinensis</name>
    <name type="common">China rose</name>
    <dbReference type="NCBI Taxonomy" id="74649"/>
    <lineage>
        <taxon>Eukaryota</taxon>
        <taxon>Viridiplantae</taxon>
        <taxon>Streptophyta</taxon>
        <taxon>Embryophyta</taxon>
        <taxon>Tracheophyta</taxon>
        <taxon>Spermatophyta</taxon>
        <taxon>Magnoliopsida</taxon>
        <taxon>eudicotyledons</taxon>
        <taxon>Gunneridae</taxon>
        <taxon>Pentapetalae</taxon>
        <taxon>rosids</taxon>
        <taxon>fabids</taxon>
        <taxon>Rosales</taxon>
        <taxon>Rosaceae</taxon>
        <taxon>Rosoideae</taxon>
        <taxon>Rosoideae incertae sedis</taxon>
        <taxon>Rosa</taxon>
    </lineage>
</organism>
<dbReference type="CDD" id="cd00074">
    <property type="entry name" value="HFD_H2A"/>
    <property type="match status" value="1"/>
</dbReference>
<gene>
    <name evidence="2" type="ORF">RchiOBHm_Chr6g0246221</name>
</gene>
<keyword evidence="3" id="KW-1185">Reference proteome</keyword>
<dbReference type="Gene3D" id="1.10.20.10">
    <property type="entry name" value="Histone, subunit A"/>
    <property type="match status" value="1"/>
</dbReference>
<dbReference type="EMBL" id="PDCK01000044">
    <property type="protein sequence ID" value="PRQ22070.1"/>
    <property type="molecule type" value="Genomic_DNA"/>
</dbReference>
<dbReference type="GO" id="GO:0000786">
    <property type="term" value="C:nucleosome"/>
    <property type="evidence" value="ECO:0007669"/>
    <property type="project" value="UniProtKB-KW"/>
</dbReference>
<dbReference type="Proteomes" id="UP000238479">
    <property type="component" value="Chromosome 6"/>
</dbReference>
<evidence type="ECO:0000256" key="1">
    <source>
        <dbReference type="RuleBase" id="RU003767"/>
    </source>
</evidence>
<comment type="similarity">
    <text evidence="1">Belongs to the histone H2A family.</text>
</comment>
<dbReference type="AlphaFoldDB" id="A0A2P6PJG5"/>
<comment type="caution">
    <text evidence="2">The sequence shown here is derived from an EMBL/GenBank/DDBJ whole genome shotgun (WGS) entry which is preliminary data.</text>
</comment>
<evidence type="ECO:0000313" key="3">
    <source>
        <dbReference type="Proteomes" id="UP000238479"/>
    </source>
</evidence>
<evidence type="ECO:0000313" key="2">
    <source>
        <dbReference type="EMBL" id="PRQ22070.1"/>
    </source>
</evidence>
<name>A0A2P6PJG5_ROSCH</name>
<comment type="subunit">
    <text evidence="1">The nucleosome is a histone octamer containing two molecules each of H2A, H2B, H3 and H4 assembled in one H3-H4 heterotetramer and two H2A-H2B heterodimers. The octamer wraps approximately 147 bp of DNA.</text>
</comment>
<keyword evidence="1" id="KW-0238">DNA-binding</keyword>
<dbReference type="SMART" id="SM00414">
    <property type="entry name" value="H2A"/>
    <property type="match status" value="1"/>
</dbReference>
<protein>
    <recommendedName>
        <fullName evidence="1">Histone H2A</fullName>
    </recommendedName>
</protein>
<dbReference type="GO" id="GO:0046982">
    <property type="term" value="F:protein heterodimerization activity"/>
    <property type="evidence" value="ECO:0007669"/>
    <property type="project" value="InterPro"/>
</dbReference>
<dbReference type="PRINTS" id="PR00620">
    <property type="entry name" value="HISTONEH2A"/>
</dbReference>
<dbReference type="GO" id="GO:0005634">
    <property type="term" value="C:nucleus"/>
    <property type="evidence" value="ECO:0007669"/>
    <property type="project" value="UniProtKB-SubCell"/>
</dbReference>
<comment type="subcellular location">
    <subcellularLocation>
        <location evidence="1">Nucleus</location>
    </subcellularLocation>
</comment>
<dbReference type="OMA" id="EHVGACA"/>
<sequence length="85" mass="9386">MSRSSNAGLQFLVGRIAQFLKSGQYAERVGARAPVYLSVVLKYLAAEVLELAGNAARDNKKNRIVSSCTISNQLWFFVEPTLHTI</sequence>
<dbReference type="PANTHER" id="PTHR23430">
    <property type="entry name" value="HISTONE H2A"/>
    <property type="match status" value="1"/>
</dbReference>
<dbReference type="STRING" id="74649.A0A2P6PJG5"/>
<dbReference type="GO" id="GO:0003677">
    <property type="term" value="F:DNA binding"/>
    <property type="evidence" value="ECO:0007669"/>
    <property type="project" value="UniProtKB-KW"/>
</dbReference>
<keyword evidence="1" id="KW-0544">Nucleosome core</keyword>
<dbReference type="InterPro" id="IPR009072">
    <property type="entry name" value="Histone-fold"/>
</dbReference>
<dbReference type="GO" id="GO:0030527">
    <property type="term" value="F:structural constituent of chromatin"/>
    <property type="evidence" value="ECO:0007669"/>
    <property type="project" value="InterPro"/>
</dbReference>
<proteinExistence type="inferred from homology"/>
<accession>A0A2P6PJG5</accession>
<dbReference type="InterPro" id="IPR002119">
    <property type="entry name" value="Histone_H2A"/>
</dbReference>
<dbReference type="SUPFAM" id="SSF47113">
    <property type="entry name" value="Histone-fold"/>
    <property type="match status" value="1"/>
</dbReference>